<dbReference type="PANTHER" id="PTHR45947">
    <property type="entry name" value="SULFOQUINOVOSYL TRANSFERASE SQD2"/>
    <property type="match status" value="1"/>
</dbReference>
<evidence type="ECO:0000259" key="2">
    <source>
        <dbReference type="Pfam" id="PF13439"/>
    </source>
</evidence>
<proteinExistence type="predicted"/>
<dbReference type="InterPro" id="IPR028098">
    <property type="entry name" value="Glyco_trans_4-like_N"/>
</dbReference>
<evidence type="ECO:0000313" key="3">
    <source>
        <dbReference type="EMBL" id="KIL41010.1"/>
    </source>
</evidence>
<accession>A0ABR5AIX3</accession>
<evidence type="ECO:0000313" key="4">
    <source>
        <dbReference type="Proteomes" id="UP000031967"/>
    </source>
</evidence>
<dbReference type="Pfam" id="PF13439">
    <property type="entry name" value="Glyco_transf_4"/>
    <property type="match status" value="1"/>
</dbReference>
<feature type="domain" description="Glycosyl transferase family 1" evidence="1">
    <location>
        <begin position="205"/>
        <end position="360"/>
    </location>
</feature>
<name>A0ABR5AIX3_9BACL</name>
<gene>
    <name evidence="3" type="ORF">SD70_10020</name>
</gene>
<dbReference type="Pfam" id="PF00534">
    <property type="entry name" value="Glycos_transf_1"/>
    <property type="match status" value="1"/>
</dbReference>
<dbReference type="CDD" id="cd03801">
    <property type="entry name" value="GT4_PimA-like"/>
    <property type="match status" value="1"/>
</dbReference>
<organism evidence="3 4">
    <name type="scientific">Gordoniibacillus kamchatkensis</name>
    <dbReference type="NCBI Taxonomy" id="1590651"/>
    <lineage>
        <taxon>Bacteria</taxon>
        <taxon>Bacillati</taxon>
        <taxon>Bacillota</taxon>
        <taxon>Bacilli</taxon>
        <taxon>Bacillales</taxon>
        <taxon>Paenibacillaceae</taxon>
        <taxon>Gordoniibacillus</taxon>
    </lineage>
</organism>
<comment type="caution">
    <text evidence="3">The sequence shown here is derived from an EMBL/GenBank/DDBJ whole genome shotgun (WGS) entry which is preliminary data.</text>
</comment>
<dbReference type="PANTHER" id="PTHR45947:SF3">
    <property type="entry name" value="SULFOQUINOVOSYL TRANSFERASE SQD2"/>
    <property type="match status" value="1"/>
</dbReference>
<dbReference type="SUPFAM" id="SSF53756">
    <property type="entry name" value="UDP-Glycosyltransferase/glycogen phosphorylase"/>
    <property type="match status" value="1"/>
</dbReference>
<reference evidence="3 4" key="1">
    <citation type="submission" date="2014-12" db="EMBL/GenBank/DDBJ databases">
        <title>Draft genome sequence of Paenibacillus kamchatkensis strain B-2647.</title>
        <authorList>
            <person name="Karlyshev A.V."/>
            <person name="Kudryashova E.B."/>
        </authorList>
    </citation>
    <scope>NUCLEOTIDE SEQUENCE [LARGE SCALE GENOMIC DNA]</scope>
    <source>
        <strain evidence="3 4">VKM B-2647</strain>
    </source>
</reference>
<evidence type="ECO:0000259" key="1">
    <source>
        <dbReference type="Pfam" id="PF00534"/>
    </source>
</evidence>
<dbReference type="Gene3D" id="3.40.50.2000">
    <property type="entry name" value="Glycogen Phosphorylase B"/>
    <property type="match status" value="2"/>
</dbReference>
<protein>
    <submittedName>
        <fullName evidence="3">Uncharacterized protein</fullName>
    </submittedName>
</protein>
<dbReference type="Proteomes" id="UP000031967">
    <property type="component" value="Unassembled WGS sequence"/>
</dbReference>
<dbReference type="InterPro" id="IPR050194">
    <property type="entry name" value="Glycosyltransferase_grp1"/>
</dbReference>
<sequence>MLSWEFPPMKVGGLSAHVEALSRELAAQGTEVHVVTCHADGAPAHEEANGVQVHRVRTYQSGSLTFMEWVMQLNLAMYDYVRTLNRRFGPFDLLHAHDWLVGEAAVQLKRECGLPLIATIHATEHGRNHGLHTDLQRSIHAQERELAQEAELVIGCSRYMEREIRELFGIAEHKLTVIPNGVFLPAAPADPQQERAAVQAAFAGPGERIVFFVGRLVREKGAHVLLESAPLVLEHCPQAVFVIAGKGPALEELRALAESLGVSSKVRFAGYIDDETRNRLYRCAAVSVFPSLYEPFGIVALEAMAAGAPLVVSGTGGLQEIVDHERDGFTVLPGDRASLAHHLIRMLRDEPSAAAMAAQAMRKVAERFGWARIASLTADAYERLPNSRRKVQSERIYAELKV</sequence>
<feature type="domain" description="Glycosyltransferase subfamily 4-like N-terminal" evidence="2">
    <location>
        <begin position="11"/>
        <end position="182"/>
    </location>
</feature>
<dbReference type="InterPro" id="IPR001296">
    <property type="entry name" value="Glyco_trans_1"/>
</dbReference>
<keyword evidence="4" id="KW-1185">Reference proteome</keyword>
<dbReference type="EMBL" id="JXAK01000014">
    <property type="protein sequence ID" value="KIL41010.1"/>
    <property type="molecule type" value="Genomic_DNA"/>
</dbReference>